<dbReference type="Ensembl" id="ENSCCRT00015120202.1">
    <property type="protein sequence ID" value="ENSCCRP00015116515.1"/>
    <property type="gene ID" value="ENSCCRG00015046017.1"/>
</dbReference>
<protein>
    <submittedName>
        <fullName evidence="2">Interleukin 21</fullName>
    </submittedName>
</protein>
<feature type="signal peptide" evidence="1">
    <location>
        <begin position="1"/>
        <end position="21"/>
    </location>
</feature>
<feature type="chain" id="PRO_5044675547" evidence="1">
    <location>
        <begin position="22"/>
        <end position="107"/>
    </location>
</feature>
<reference evidence="2" key="1">
    <citation type="submission" date="2025-05" db="UniProtKB">
        <authorList>
            <consortium name="Ensembl"/>
        </authorList>
    </citation>
    <scope>IDENTIFICATION</scope>
</reference>
<dbReference type="Proteomes" id="UP000694701">
    <property type="component" value="Unplaced"/>
</dbReference>
<dbReference type="Ensembl" id="ENSCCRT00020072057.1">
    <property type="protein sequence ID" value="ENSCCRP00020065476.1"/>
    <property type="gene ID" value="ENSCCRG00020030827.1"/>
</dbReference>
<dbReference type="AlphaFoldDB" id="A0A8C1JW24"/>
<dbReference type="Ensembl" id="ENSCCRT00010042315.1">
    <property type="protein sequence ID" value="ENSCCRP00010038550.1"/>
    <property type="gene ID" value="ENSCCRG00010016454.1"/>
</dbReference>
<evidence type="ECO:0000313" key="3">
    <source>
        <dbReference type="Proteomes" id="UP000694427"/>
    </source>
</evidence>
<organism evidence="2 3">
    <name type="scientific">Cyprinus carpio</name>
    <name type="common">Common carp</name>
    <dbReference type="NCBI Taxonomy" id="7962"/>
    <lineage>
        <taxon>Eukaryota</taxon>
        <taxon>Metazoa</taxon>
        <taxon>Chordata</taxon>
        <taxon>Craniata</taxon>
        <taxon>Vertebrata</taxon>
        <taxon>Euteleostomi</taxon>
        <taxon>Actinopterygii</taxon>
        <taxon>Neopterygii</taxon>
        <taxon>Teleostei</taxon>
        <taxon>Ostariophysi</taxon>
        <taxon>Cypriniformes</taxon>
        <taxon>Cyprinidae</taxon>
        <taxon>Cyprininae</taxon>
        <taxon>Cyprinus</taxon>
    </lineage>
</organism>
<evidence type="ECO:0000313" key="2">
    <source>
        <dbReference type="Ensembl" id="ENSCCRP00010038550.1"/>
    </source>
</evidence>
<accession>A0A8C1JW24</accession>
<dbReference type="Proteomes" id="UP000694427">
    <property type="component" value="Unplaced"/>
</dbReference>
<proteinExistence type="predicted"/>
<evidence type="ECO:0000256" key="1">
    <source>
        <dbReference type="SAM" id="SignalP"/>
    </source>
</evidence>
<keyword evidence="1" id="KW-0732">Signal</keyword>
<dbReference type="Proteomes" id="UP000694700">
    <property type="component" value="Unplaced"/>
</dbReference>
<sequence>MKASVCFVFAVVCWIAEQAETPKILTLSKVMNELNKINHGMDKSTTLNSPTINHLKLNTDDRLIDWEKEEVLPTLPATTGSSLQHFSYTPRPPPEPLSSLLDLTFTV</sequence>
<name>A0A8C1JW24_CYPCA</name>
<keyword evidence="3" id="KW-1185">Reference proteome</keyword>